<dbReference type="InterPro" id="IPR007621">
    <property type="entry name" value="TPM_dom"/>
</dbReference>
<sequence length="153" mass="17377">MGIFSIKKKPVFFTEAEKLKIVQAIKLAEQQTSGEIRIYVESRNAYVDAVDRAKEVFAHFDMHKTADRNAVLLYLAVKDKNVALFGDEGIYNRTGAAYWNNAVANMLQQFKQDELVEGIVNCIHQVGQTLKSTFPYNKQTDINELPDDIIFGE</sequence>
<accession>A0ABV8QTX8</accession>
<evidence type="ECO:0000313" key="3">
    <source>
        <dbReference type="Proteomes" id="UP001595907"/>
    </source>
</evidence>
<proteinExistence type="predicted"/>
<evidence type="ECO:0000313" key="2">
    <source>
        <dbReference type="EMBL" id="MFC4263559.1"/>
    </source>
</evidence>
<dbReference type="Proteomes" id="UP001595907">
    <property type="component" value="Unassembled WGS sequence"/>
</dbReference>
<keyword evidence="3" id="KW-1185">Reference proteome</keyword>
<dbReference type="EMBL" id="JBHSCZ010000002">
    <property type="protein sequence ID" value="MFC4263559.1"/>
    <property type="molecule type" value="Genomic_DNA"/>
</dbReference>
<reference evidence="3" key="1">
    <citation type="journal article" date="2019" name="Int. J. Syst. Evol. Microbiol.">
        <title>The Global Catalogue of Microorganisms (GCM) 10K type strain sequencing project: providing services to taxonomists for standard genome sequencing and annotation.</title>
        <authorList>
            <consortium name="The Broad Institute Genomics Platform"/>
            <consortium name="The Broad Institute Genome Sequencing Center for Infectious Disease"/>
            <person name="Wu L."/>
            <person name="Ma J."/>
        </authorList>
    </citation>
    <scope>NUCLEOTIDE SEQUENCE [LARGE SCALE GENOMIC DNA]</scope>
    <source>
        <strain evidence="3">CECT 8289</strain>
    </source>
</reference>
<protein>
    <submittedName>
        <fullName evidence="2">TPM domain-containing protein</fullName>
    </submittedName>
</protein>
<organism evidence="2 3">
    <name type="scientific">Ferruginibacter yonginensis</name>
    <dbReference type="NCBI Taxonomy" id="1310416"/>
    <lineage>
        <taxon>Bacteria</taxon>
        <taxon>Pseudomonadati</taxon>
        <taxon>Bacteroidota</taxon>
        <taxon>Chitinophagia</taxon>
        <taxon>Chitinophagales</taxon>
        <taxon>Chitinophagaceae</taxon>
        <taxon>Ferruginibacter</taxon>
    </lineage>
</organism>
<dbReference type="PANTHER" id="PTHR30373:SF8">
    <property type="entry name" value="BLL7265 PROTEIN"/>
    <property type="match status" value="1"/>
</dbReference>
<name>A0ABV8QTX8_9BACT</name>
<dbReference type="RefSeq" id="WP_379710294.1">
    <property type="nucleotide sequence ID" value="NZ_JBHSCZ010000002.1"/>
</dbReference>
<comment type="caution">
    <text evidence="2">The sequence shown here is derived from an EMBL/GenBank/DDBJ whole genome shotgun (WGS) entry which is preliminary data.</text>
</comment>
<dbReference type="PANTHER" id="PTHR30373">
    <property type="entry name" value="UPF0603 PROTEIN YGCG"/>
    <property type="match status" value="1"/>
</dbReference>
<dbReference type="Gene3D" id="3.10.310.50">
    <property type="match status" value="1"/>
</dbReference>
<dbReference type="Pfam" id="PF04536">
    <property type="entry name" value="TPM_phosphatase"/>
    <property type="match status" value="1"/>
</dbReference>
<feature type="domain" description="TPM" evidence="1">
    <location>
        <begin position="12"/>
        <end position="128"/>
    </location>
</feature>
<evidence type="ECO:0000259" key="1">
    <source>
        <dbReference type="Pfam" id="PF04536"/>
    </source>
</evidence>
<gene>
    <name evidence="2" type="ORF">ACFOWM_11750</name>
</gene>